<dbReference type="KEGG" id="pais:PFX98_07485"/>
<dbReference type="AlphaFoldDB" id="A0AA95SRN9"/>
<reference evidence="1" key="1">
    <citation type="submission" date="2023-01" db="EMBL/GenBank/DDBJ databases">
        <title>Whole genome sequence of Paucibacter sp. S2-9 isolated from pond sediment.</title>
        <authorList>
            <person name="Jung J.Y."/>
        </authorList>
    </citation>
    <scope>NUCLEOTIDE SEQUENCE</scope>
    <source>
        <strain evidence="1">S2-9</strain>
    </source>
</reference>
<proteinExistence type="predicted"/>
<gene>
    <name evidence="1" type="ORF">PFX98_07485</name>
</gene>
<evidence type="ECO:0000313" key="1">
    <source>
        <dbReference type="EMBL" id="WIT13446.1"/>
    </source>
</evidence>
<organism evidence="1 2">
    <name type="scientific">Paucibacter sediminis</name>
    <dbReference type="NCBI Taxonomy" id="3019553"/>
    <lineage>
        <taxon>Bacteria</taxon>
        <taxon>Pseudomonadati</taxon>
        <taxon>Pseudomonadota</taxon>
        <taxon>Betaproteobacteria</taxon>
        <taxon>Burkholderiales</taxon>
        <taxon>Sphaerotilaceae</taxon>
        <taxon>Roseateles</taxon>
    </lineage>
</organism>
<keyword evidence="2" id="KW-1185">Reference proteome</keyword>
<dbReference type="RefSeq" id="WP_285234558.1">
    <property type="nucleotide sequence ID" value="NZ_CP116346.1"/>
</dbReference>
<name>A0AA95SRN9_9BURK</name>
<dbReference type="Proteomes" id="UP001177769">
    <property type="component" value="Chromosome"/>
</dbReference>
<dbReference type="EMBL" id="CP116346">
    <property type="protein sequence ID" value="WIT13446.1"/>
    <property type="molecule type" value="Genomic_DNA"/>
</dbReference>
<protein>
    <submittedName>
        <fullName evidence="1">Uncharacterized protein</fullName>
    </submittedName>
</protein>
<sequence length="56" mass="6368">MQTTASQLQRQHPQHPHCGWFDSSLELRQGLDVHELSDLELLALWSELKPAPAALH</sequence>
<evidence type="ECO:0000313" key="2">
    <source>
        <dbReference type="Proteomes" id="UP001177769"/>
    </source>
</evidence>
<accession>A0AA95SRN9</accession>